<sequence>MREAHTRRKSYKGVVLNGDGGRQGREQEYKEYVGKGKGKMYEENRNTGLESLRRIATKTTLIATVTGVLGLIDQGSIISRSGVGHSEERDVRLGRRESFIIRNKK</sequence>
<evidence type="ECO:0000313" key="2">
    <source>
        <dbReference type="EMBL" id="CAH8375373.1"/>
    </source>
</evidence>
<feature type="region of interest" description="Disordered" evidence="1">
    <location>
        <begin position="1"/>
        <end position="28"/>
    </location>
</feature>
<gene>
    <name evidence="2" type="ORF">ERUC_LOCUS32175</name>
</gene>
<evidence type="ECO:0000313" key="3">
    <source>
        <dbReference type="Proteomes" id="UP001642260"/>
    </source>
</evidence>
<accession>A0ABC8L5Z3</accession>
<dbReference type="AlphaFoldDB" id="A0ABC8L5Z3"/>
<feature type="compositionally biased region" description="Basic residues" evidence="1">
    <location>
        <begin position="1"/>
        <end position="11"/>
    </location>
</feature>
<comment type="caution">
    <text evidence="2">The sequence shown here is derived from an EMBL/GenBank/DDBJ whole genome shotgun (WGS) entry which is preliminary data.</text>
</comment>
<keyword evidence="3" id="KW-1185">Reference proteome</keyword>
<dbReference type="Proteomes" id="UP001642260">
    <property type="component" value="Unassembled WGS sequence"/>
</dbReference>
<dbReference type="EMBL" id="CAKOAT010457376">
    <property type="protein sequence ID" value="CAH8375373.1"/>
    <property type="molecule type" value="Genomic_DNA"/>
</dbReference>
<name>A0ABC8L5Z3_ERUVS</name>
<protein>
    <submittedName>
        <fullName evidence="2">Uncharacterized protein</fullName>
    </submittedName>
</protein>
<reference evidence="2 3" key="1">
    <citation type="submission" date="2022-03" db="EMBL/GenBank/DDBJ databases">
        <authorList>
            <person name="Macdonald S."/>
            <person name="Ahmed S."/>
            <person name="Newling K."/>
        </authorList>
    </citation>
    <scope>NUCLEOTIDE SEQUENCE [LARGE SCALE GENOMIC DNA]</scope>
</reference>
<evidence type="ECO:0000256" key="1">
    <source>
        <dbReference type="SAM" id="MobiDB-lite"/>
    </source>
</evidence>
<organism evidence="2 3">
    <name type="scientific">Eruca vesicaria subsp. sativa</name>
    <name type="common">Garden rocket</name>
    <name type="synonym">Eruca sativa</name>
    <dbReference type="NCBI Taxonomy" id="29727"/>
    <lineage>
        <taxon>Eukaryota</taxon>
        <taxon>Viridiplantae</taxon>
        <taxon>Streptophyta</taxon>
        <taxon>Embryophyta</taxon>
        <taxon>Tracheophyta</taxon>
        <taxon>Spermatophyta</taxon>
        <taxon>Magnoliopsida</taxon>
        <taxon>eudicotyledons</taxon>
        <taxon>Gunneridae</taxon>
        <taxon>Pentapetalae</taxon>
        <taxon>rosids</taxon>
        <taxon>malvids</taxon>
        <taxon>Brassicales</taxon>
        <taxon>Brassicaceae</taxon>
        <taxon>Brassiceae</taxon>
        <taxon>Eruca</taxon>
    </lineage>
</organism>
<proteinExistence type="predicted"/>